<dbReference type="Pfam" id="PF00149">
    <property type="entry name" value="Metallophos"/>
    <property type="match status" value="1"/>
</dbReference>
<dbReference type="GO" id="GO:0046513">
    <property type="term" value="P:ceramide biosynthetic process"/>
    <property type="evidence" value="ECO:0007669"/>
    <property type="project" value="TreeGrafter"/>
</dbReference>
<dbReference type="InterPro" id="IPR004843">
    <property type="entry name" value="Calcineurin-like_PHP"/>
</dbReference>
<dbReference type="PROSITE" id="PS50015">
    <property type="entry name" value="SAP_B"/>
    <property type="match status" value="1"/>
</dbReference>
<evidence type="ECO:0000256" key="2">
    <source>
        <dbReference type="ARBA" id="ARBA00008234"/>
    </source>
</evidence>
<dbReference type="InterPro" id="IPR045473">
    <property type="entry name" value="ASM_C"/>
</dbReference>
<comment type="catalytic activity">
    <reaction evidence="11">
        <text>a sphingomyelin + H2O = phosphocholine + an N-acylsphing-4-enine + H(+)</text>
        <dbReference type="Rhea" id="RHEA:19253"/>
        <dbReference type="ChEBI" id="CHEBI:15377"/>
        <dbReference type="ChEBI" id="CHEBI:15378"/>
        <dbReference type="ChEBI" id="CHEBI:17636"/>
        <dbReference type="ChEBI" id="CHEBI:52639"/>
        <dbReference type="ChEBI" id="CHEBI:295975"/>
        <dbReference type="EC" id="3.1.4.12"/>
    </reaction>
    <physiologicalReaction direction="left-to-right" evidence="11">
        <dbReference type="Rhea" id="RHEA:19254"/>
    </physiologicalReaction>
</comment>
<dbReference type="SUPFAM" id="SSF47862">
    <property type="entry name" value="Saposin"/>
    <property type="match status" value="1"/>
</dbReference>
<dbReference type="InterPro" id="IPR011001">
    <property type="entry name" value="Saposin-like"/>
</dbReference>
<comment type="cofactor">
    <cofactor evidence="13">
        <name>Zn(2+)</name>
        <dbReference type="ChEBI" id="CHEBI:29105"/>
    </cofactor>
    <text evidence="13">Binds 2 Zn(2+) ions per subunit.</text>
</comment>
<dbReference type="InterPro" id="IPR041805">
    <property type="entry name" value="ASMase/PPN1_MPP"/>
</dbReference>
<evidence type="ECO:0000256" key="14">
    <source>
        <dbReference type="PIRSR" id="PIRSR000948-2"/>
    </source>
</evidence>
<feature type="disulfide bond" evidence="14">
    <location>
        <begin position="158"/>
        <end position="181"/>
    </location>
</feature>
<feature type="binding site" evidence="13">
    <location>
        <position position="381"/>
    </location>
    <ligand>
        <name>Zn(2+)</name>
        <dbReference type="ChEBI" id="CHEBI:29105"/>
        <label>1</label>
    </ligand>
</feature>
<feature type="binding site" evidence="13">
    <location>
        <position position="210"/>
    </location>
    <ligand>
        <name>Zn(2+)</name>
        <dbReference type="ChEBI" id="CHEBI:29105"/>
        <label>2</label>
    </ligand>
</feature>
<organism evidence="16 17">
    <name type="scientific">Penaeus vannamei</name>
    <name type="common">Whiteleg shrimp</name>
    <name type="synonym">Litopenaeus vannamei</name>
    <dbReference type="NCBI Taxonomy" id="6689"/>
    <lineage>
        <taxon>Eukaryota</taxon>
        <taxon>Metazoa</taxon>
        <taxon>Ecdysozoa</taxon>
        <taxon>Arthropoda</taxon>
        <taxon>Crustacea</taxon>
        <taxon>Multicrustacea</taxon>
        <taxon>Malacostraca</taxon>
        <taxon>Eumalacostraca</taxon>
        <taxon>Eucarida</taxon>
        <taxon>Decapoda</taxon>
        <taxon>Dendrobranchiata</taxon>
        <taxon>Penaeoidea</taxon>
        <taxon>Penaeidae</taxon>
        <taxon>Penaeus</taxon>
    </lineage>
</organism>
<keyword evidence="10 12" id="KW-0326">Glycosidase</keyword>
<evidence type="ECO:0000256" key="9">
    <source>
        <dbReference type="ARBA" id="ARBA00023180"/>
    </source>
</evidence>
<feature type="binding site" evidence="13">
    <location>
        <position position="379"/>
    </location>
    <ligand>
        <name>Zn(2+)</name>
        <dbReference type="ChEBI" id="CHEBI:29105"/>
        <label>2</label>
    </ligand>
</feature>
<keyword evidence="8 14" id="KW-1015">Disulfide bond</keyword>
<feature type="domain" description="Saposin B-type" evidence="15">
    <location>
        <begin position="14"/>
        <end position="99"/>
    </location>
</feature>
<dbReference type="SUPFAM" id="SSF56300">
    <property type="entry name" value="Metallo-dependent phosphatases"/>
    <property type="match status" value="1"/>
</dbReference>
<dbReference type="CDD" id="cd00842">
    <property type="entry name" value="MPP_ASMase"/>
    <property type="match status" value="1"/>
</dbReference>
<keyword evidence="17" id="KW-1185">Reference proteome</keyword>
<dbReference type="STRING" id="6689.A0A3R7PI37"/>
<feature type="disulfide bond" evidence="14">
    <location>
        <begin position="49"/>
        <end position="60"/>
    </location>
</feature>
<keyword evidence="3" id="KW-0964">Secreted</keyword>
<evidence type="ECO:0000256" key="5">
    <source>
        <dbReference type="ARBA" id="ARBA00022729"/>
    </source>
</evidence>
<keyword evidence="9" id="KW-0325">Glycoprotein</keyword>
<dbReference type="EC" id="3.1.4.12" evidence="12"/>
<dbReference type="GO" id="GO:0016020">
    <property type="term" value="C:membrane"/>
    <property type="evidence" value="ECO:0007669"/>
    <property type="project" value="GOC"/>
</dbReference>
<dbReference type="Proteomes" id="UP000283509">
    <property type="component" value="Unassembled WGS sequence"/>
</dbReference>
<dbReference type="PANTHER" id="PTHR10340:SF29">
    <property type="entry name" value="SPHINGOMYELIN PHOSPHODIESTERASE"/>
    <property type="match status" value="1"/>
</dbReference>
<feature type="binding site" evidence="13">
    <location>
        <position position="136"/>
    </location>
    <ligand>
        <name>Zn(2+)</name>
        <dbReference type="ChEBI" id="CHEBI:29105"/>
        <label>1</label>
    </ligand>
</feature>
<feature type="binding site" evidence="13">
    <location>
        <position position="210"/>
    </location>
    <ligand>
        <name>Zn(2+)</name>
        <dbReference type="ChEBI" id="CHEBI:29105"/>
        <label>1</label>
    </ligand>
</feature>
<dbReference type="Pfam" id="PF19272">
    <property type="entry name" value="ASMase_C"/>
    <property type="match status" value="1"/>
</dbReference>
<comment type="function">
    <text evidence="12">Converts sphingomyelin to ceramide.</text>
</comment>
<evidence type="ECO:0000256" key="7">
    <source>
        <dbReference type="ARBA" id="ARBA00022833"/>
    </source>
</evidence>
<feature type="binding site" evidence="13">
    <location>
        <position position="357"/>
    </location>
    <ligand>
        <name>Zn(2+)</name>
        <dbReference type="ChEBI" id="CHEBI:29105"/>
        <label>2</label>
    </ligand>
</feature>
<evidence type="ECO:0000256" key="10">
    <source>
        <dbReference type="ARBA" id="ARBA00023295"/>
    </source>
</evidence>
<keyword evidence="6 12" id="KW-0378">Hydrolase</keyword>
<name>A0A3R7PI37_PENVA</name>
<reference evidence="16 17" key="1">
    <citation type="submission" date="2018-04" db="EMBL/GenBank/DDBJ databases">
        <authorList>
            <person name="Zhang X."/>
            <person name="Yuan J."/>
            <person name="Li F."/>
            <person name="Xiang J."/>
        </authorList>
    </citation>
    <scope>NUCLEOTIDE SEQUENCE [LARGE SCALE GENOMIC DNA]</scope>
    <source>
        <tissue evidence="16">Muscle</tissue>
    </source>
</reference>
<dbReference type="PANTHER" id="PTHR10340">
    <property type="entry name" value="SPHINGOMYELIN PHOSPHODIESTERASE"/>
    <property type="match status" value="1"/>
</dbReference>
<accession>A0A3R7PI37</accession>
<protein>
    <recommendedName>
        <fullName evidence="12">Sphingomyelin phosphodiesterase</fullName>
        <ecNumber evidence="12">3.1.4.12</ecNumber>
    </recommendedName>
</protein>
<feature type="disulfide bond" evidence="14">
    <location>
        <begin position="21"/>
        <end position="86"/>
    </location>
</feature>
<feature type="binding site" evidence="13">
    <location>
        <position position="138"/>
    </location>
    <ligand>
        <name>Zn(2+)</name>
        <dbReference type="ChEBI" id="CHEBI:29105"/>
        <label>1</label>
    </ligand>
</feature>
<evidence type="ECO:0000256" key="11">
    <source>
        <dbReference type="ARBA" id="ARBA00047268"/>
    </source>
</evidence>
<dbReference type="GO" id="GO:0005764">
    <property type="term" value="C:lysosome"/>
    <property type="evidence" value="ECO:0007669"/>
    <property type="project" value="TreeGrafter"/>
</dbReference>
<dbReference type="GO" id="GO:0016798">
    <property type="term" value="F:hydrolase activity, acting on glycosyl bonds"/>
    <property type="evidence" value="ECO:0007669"/>
    <property type="project" value="UniProtKB-KW"/>
</dbReference>
<dbReference type="PIRSF" id="PIRSF000948">
    <property type="entry name" value="Sphingomy_PDE"/>
    <property type="match status" value="1"/>
</dbReference>
<evidence type="ECO:0000313" key="16">
    <source>
        <dbReference type="EMBL" id="ROT72647.1"/>
    </source>
</evidence>
<dbReference type="AlphaFoldDB" id="A0A3R7PI37"/>
<evidence type="ECO:0000256" key="12">
    <source>
        <dbReference type="PIRNR" id="PIRNR000948"/>
    </source>
</evidence>
<evidence type="ECO:0000256" key="8">
    <source>
        <dbReference type="ARBA" id="ARBA00023157"/>
    </source>
</evidence>
<feature type="disulfide bond" evidence="14">
    <location>
        <begin position="508"/>
        <end position="512"/>
    </location>
</feature>
<proteinExistence type="inferred from homology"/>
<feature type="disulfide bond" evidence="14">
    <location>
        <begin position="151"/>
        <end position="157"/>
    </location>
</feature>
<evidence type="ECO:0000256" key="6">
    <source>
        <dbReference type="ARBA" id="ARBA00022801"/>
    </source>
</evidence>
<comment type="caution">
    <text evidence="16">The sequence shown here is derived from an EMBL/GenBank/DDBJ whole genome shotgun (WGS) entry which is preliminary data.</text>
</comment>
<dbReference type="GO" id="GO:0006685">
    <property type="term" value="P:sphingomyelin catabolic process"/>
    <property type="evidence" value="ECO:0007669"/>
    <property type="project" value="UniProtKB-UniRule"/>
</dbReference>
<dbReference type="GO" id="GO:0046872">
    <property type="term" value="F:metal ion binding"/>
    <property type="evidence" value="ECO:0007669"/>
    <property type="project" value="UniProtKB-KW"/>
</dbReference>
<evidence type="ECO:0000256" key="3">
    <source>
        <dbReference type="ARBA" id="ARBA00022525"/>
    </source>
</evidence>
<comment type="subcellular location">
    <subcellularLocation>
        <location evidence="1">Secreted</location>
    </subcellularLocation>
</comment>
<dbReference type="Gene3D" id="3.60.21.10">
    <property type="match status" value="1"/>
</dbReference>
<evidence type="ECO:0000256" key="1">
    <source>
        <dbReference type="ARBA" id="ARBA00004613"/>
    </source>
</evidence>
<sequence>MVGKQTWEAQSPKNLLFCSTCNLGVAEIISEVNGGVDPEALGDLIIALCVDLGISNYNFCEHIIHLATPELYWIITHRELTGKDVCGMIFMRYGCKTDNPERVWEVVLPDTPKPPVLPPSVPEPGSPVMKVLHLADTHFDPLYMPGSNAECGEKFFCCRESSGPLDRPEAAAGKWGDYRNCDAPKWLLQAMYDHIASTYTDLDFIIWTGDLVPHNVWNTSKQENLEVIRETVQMLRESFPGVPVFPALGNHESTPVNSFPQPYIENEFDISWLYDEMATLWETWLPQETATTVVYNACYSTLVKPGLRVISVNSNYGYGFNWWMVYDDKDPGSELQWMAEQLQLAEDNDEKVYLISHIAPGDVDCIRYESTIAGLFYAHTHYDHYMVFYDHEQPDRPVHVGYVAQSQTPYPELNPGYKVYTVDGAYEGSSYRVLDHENWIIDLDEANKNDFPNVTLLYSAKEAYGLSDLSPTSWSNLVFEMNQPNSTLFEDFYRHYTKAGRPYAERGCDDKCKSDTLCRLLVSDNSDISHCDLL</sequence>
<comment type="similarity">
    <text evidence="2 12">Belongs to the acid sphingomyelinase family.</text>
</comment>
<dbReference type="EMBL" id="QCYY01002125">
    <property type="protein sequence ID" value="ROT72647.1"/>
    <property type="molecule type" value="Genomic_DNA"/>
</dbReference>
<feature type="binding site" evidence="13">
    <location>
        <position position="250"/>
    </location>
    <ligand>
        <name>Zn(2+)</name>
        <dbReference type="ChEBI" id="CHEBI:29105"/>
        <label>2</label>
    </ligand>
</feature>
<keyword evidence="5" id="KW-0732">Signal</keyword>
<dbReference type="InterPro" id="IPR008139">
    <property type="entry name" value="SaposinB_dom"/>
</dbReference>
<gene>
    <name evidence="16" type="ORF">C7M84_008953</name>
</gene>
<evidence type="ECO:0000313" key="17">
    <source>
        <dbReference type="Proteomes" id="UP000283509"/>
    </source>
</evidence>
<dbReference type="InterPro" id="IPR029052">
    <property type="entry name" value="Metallo-depent_PP-like"/>
</dbReference>
<dbReference type="OrthoDB" id="282973at2759"/>
<evidence type="ECO:0000256" key="13">
    <source>
        <dbReference type="PIRSR" id="PIRSR000948-1"/>
    </source>
</evidence>
<dbReference type="GO" id="GO:0061750">
    <property type="term" value="F:acid sphingomyelin phosphodiesterase activity"/>
    <property type="evidence" value="ECO:0007669"/>
    <property type="project" value="TreeGrafter"/>
</dbReference>
<reference evidence="16 17" key="2">
    <citation type="submission" date="2019-01" db="EMBL/GenBank/DDBJ databases">
        <title>The decoding of complex shrimp genome reveals the adaptation for benthos swimmer, frequently molting mechanism and breeding impact on genome.</title>
        <authorList>
            <person name="Sun Y."/>
            <person name="Gao Y."/>
            <person name="Yu Y."/>
        </authorList>
    </citation>
    <scope>NUCLEOTIDE SEQUENCE [LARGE SCALE GENOMIC DNA]</scope>
    <source>
        <tissue evidence="16">Muscle</tissue>
    </source>
</reference>
<dbReference type="GO" id="GO:0005615">
    <property type="term" value="C:extracellular space"/>
    <property type="evidence" value="ECO:0007669"/>
    <property type="project" value="TreeGrafter"/>
</dbReference>
<evidence type="ECO:0000259" key="15">
    <source>
        <dbReference type="PROSITE" id="PS50015"/>
    </source>
</evidence>
<keyword evidence="4 13" id="KW-0479">Metal-binding</keyword>
<evidence type="ECO:0000256" key="4">
    <source>
        <dbReference type="ARBA" id="ARBA00022723"/>
    </source>
</evidence>
<keyword evidence="7 13" id="KW-0862">Zinc</keyword>
<dbReference type="InterPro" id="IPR011160">
    <property type="entry name" value="Sphingomy_PDE"/>
</dbReference>